<organism evidence="1">
    <name type="scientific">Arundo donax</name>
    <name type="common">Giant reed</name>
    <name type="synonym">Donax arundinaceus</name>
    <dbReference type="NCBI Taxonomy" id="35708"/>
    <lineage>
        <taxon>Eukaryota</taxon>
        <taxon>Viridiplantae</taxon>
        <taxon>Streptophyta</taxon>
        <taxon>Embryophyta</taxon>
        <taxon>Tracheophyta</taxon>
        <taxon>Spermatophyta</taxon>
        <taxon>Magnoliopsida</taxon>
        <taxon>Liliopsida</taxon>
        <taxon>Poales</taxon>
        <taxon>Poaceae</taxon>
        <taxon>PACMAD clade</taxon>
        <taxon>Arundinoideae</taxon>
        <taxon>Arundineae</taxon>
        <taxon>Arundo</taxon>
    </lineage>
</organism>
<name>A0A0A9CG55_ARUDO</name>
<accession>A0A0A9CG55</accession>
<reference evidence="1" key="1">
    <citation type="submission" date="2014-09" db="EMBL/GenBank/DDBJ databases">
        <authorList>
            <person name="Magalhaes I.L.F."/>
            <person name="Oliveira U."/>
            <person name="Santos F.R."/>
            <person name="Vidigal T.H.D.A."/>
            <person name="Brescovit A.D."/>
            <person name="Santos A.J."/>
        </authorList>
    </citation>
    <scope>NUCLEOTIDE SEQUENCE</scope>
    <source>
        <tissue evidence="1">Shoot tissue taken approximately 20 cm above the soil surface</tissue>
    </source>
</reference>
<dbReference type="EMBL" id="GBRH01225520">
    <property type="protein sequence ID" value="JAD72375.1"/>
    <property type="molecule type" value="Transcribed_RNA"/>
</dbReference>
<sequence>MILDLVISTRINRKSKLEPCPPR</sequence>
<evidence type="ECO:0000313" key="1">
    <source>
        <dbReference type="EMBL" id="JAD72375.1"/>
    </source>
</evidence>
<reference evidence="1" key="2">
    <citation type="journal article" date="2015" name="Data Brief">
        <title>Shoot transcriptome of the giant reed, Arundo donax.</title>
        <authorList>
            <person name="Barrero R.A."/>
            <person name="Guerrero F.D."/>
            <person name="Moolhuijzen P."/>
            <person name="Goolsby J.A."/>
            <person name="Tidwell J."/>
            <person name="Bellgard S.E."/>
            <person name="Bellgard M.I."/>
        </authorList>
    </citation>
    <scope>NUCLEOTIDE SEQUENCE</scope>
    <source>
        <tissue evidence="1">Shoot tissue taken approximately 20 cm above the soil surface</tissue>
    </source>
</reference>
<dbReference type="AlphaFoldDB" id="A0A0A9CG55"/>
<proteinExistence type="predicted"/>
<protein>
    <submittedName>
        <fullName evidence="1">Uncharacterized protein</fullName>
    </submittedName>
</protein>